<proteinExistence type="inferred from homology"/>
<dbReference type="AlphaFoldDB" id="A0A0R1V5W6"/>
<dbReference type="InterPro" id="IPR011179">
    <property type="entry name" value="IPdP_isomerase"/>
</dbReference>
<feature type="binding site" evidence="11">
    <location>
        <position position="126"/>
    </location>
    <ligand>
        <name>FMN</name>
        <dbReference type="ChEBI" id="CHEBI:58210"/>
    </ligand>
</feature>
<evidence type="ECO:0000256" key="11">
    <source>
        <dbReference type="HAMAP-Rule" id="MF_00354"/>
    </source>
</evidence>
<dbReference type="NCBIfam" id="TIGR02151">
    <property type="entry name" value="IPP_isom_2"/>
    <property type="match status" value="1"/>
</dbReference>
<dbReference type="GO" id="GO:0010181">
    <property type="term" value="F:FMN binding"/>
    <property type="evidence" value="ECO:0007669"/>
    <property type="project" value="UniProtKB-UniRule"/>
</dbReference>
<feature type="binding site" evidence="11">
    <location>
        <begin position="286"/>
        <end position="287"/>
    </location>
    <ligand>
        <name>FMN</name>
        <dbReference type="ChEBI" id="CHEBI:58210"/>
    </ligand>
</feature>
<dbReference type="HAMAP" id="MF_00354">
    <property type="entry name" value="Idi_2"/>
    <property type="match status" value="1"/>
</dbReference>
<comment type="subcellular location">
    <subcellularLocation>
        <location evidence="11">Cytoplasm</location>
    </subcellularLocation>
</comment>
<keyword evidence="2 11" id="KW-0963">Cytoplasm</keyword>
<dbReference type="PATRIC" id="fig|1423749.3.peg.939"/>
<dbReference type="InterPro" id="IPR013785">
    <property type="entry name" value="Aldolase_TIM"/>
</dbReference>
<evidence type="ECO:0000256" key="1">
    <source>
        <dbReference type="ARBA" id="ARBA00001917"/>
    </source>
</evidence>
<dbReference type="SUPFAM" id="SSF51395">
    <property type="entry name" value="FMN-linked oxidoreductases"/>
    <property type="match status" value="1"/>
</dbReference>
<keyword evidence="8 11" id="KW-0414">Isoprene biosynthesis</keyword>
<evidence type="ECO:0000313" key="13">
    <source>
        <dbReference type="EMBL" id="KRM00864.1"/>
    </source>
</evidence>
<dbReference type="PANTHER" id="PTHR43665">
    <property type="entry name" value="ISOPENTENYL-DIPHOSPHATE DELTA-ISOMERASE"/>
    <property type="match status" value="1"/>
</dbReference>
<dbReference type="PANTHER" id="PTHR43665:SF1">
    <property type="entry name" value="ISOPENTENYL-DIPHOSPHATE DELTA-ISOMERASE"/>
    <property type="match status" value="1"/>
</dbReference>
<keyword evidence="7 11" id="KW-0521">NADP</keyword>
<evidence type="ECO:0000313" key="14">
    <source>
        <dbReference type="Proteomes" id="UP000051739"/>
    </source>
</evidence>
<dbReference type="GO" id="GO:0004452">
    <property type="term" value="F:isopentenyl-diphosphate delta-isomerase activity"/>
    <property type="evidence" value="ECO:0007669"/>
    <property type="project" value="UniProtKB-UniRule"/>
</dbReference>
<dbReference type="CDD" id="cd02811">
    <property type="entry name" value="IDI-2_FMN"/>
    <property type="match status" value="1"/>
</dbReference>
<evidence type="ECO:0000256" key="5">
    <source>
        <dbReference type="ARBA" id="ARBA00022723"/>
    </source>
</evidence>
<dbReference type="InterPro" id="IPR000262">
    <property type="entry name" value="FMN-dep_DH"/>
</dbReference>
<evidence type="ECO:0000256" key="9">
    <source>
        <dbReference type="ARBA" id="ARBA00023235"/>
    </source>
</evidence>
<dbReference type="GO" id="GO:0008299">
    <property type="term" value="P:isoprenoid biosynthetic process"/>
    <property type="evidence" value="ECO:0007669"/>
    <property type="project" value="UniProtKB-UniRule"/>
</dbReference>
<dbReference type="Pfam" id="PF01070">
    <property type="entry name" value="FMN_dh"/>
    <property type="match status" value="1"/>
</dbReference>
<comment type="similarity">
    <text evidence="11">Belongs to the IPP isomerase type 2 family.</text>
</comment>
<feature type="binding site" evidence="11">
    <location>
        <begin position="8"/>
        <end position="9"/>
    </location>
    <ligand>
        <name>substrate</name>
    </ligand>
</feature>
<keyword evidence="9 11" id="KW-0413">Isomerase</keyword>
<feature type="binding site" evidence="11">
    <location>
        <position position="212"/>
    </location>
    <ligand>
        <name>FMN</name>
        <dbReference type="ChEBI" id="CHEBI:58210"/>
    </ligand>
</feature>
<comment type="subunit">
    <text evidence="10 11">Homooctamer. Dimer of tetramers.</text>
</comment>
<feature type="domain" description="FMN-dependent dehydrogenase" evidence="12">
    <location>
        <begin position="156"/>
        <end position="329"/>
    </location>
</feature>
<feature type="binding site" evidence="11">
    <location>
        <begin position="67"/>
        <end position="69"/>
    </location>
    <ligand>
        <name>FMN</name>
        <dbReference type="ChEBI" id="CHEBI:58210"/>
    </ligand>
</feature>
<evidence type="ECO:0000256" key="8">
    <source>
        <dbReference type="ARBA" id="ARBA00023229"/>
    </source>
</evidence>
<dbReference type="Proteomes" id="UP000051739">
    <property type="component" value="Unassembled WGS sequence"/>
</dbReference>
<evidence type="ECO:0000256" key="7">
    <source>
        <dbReference type="ARBA" id="ARBA00022857"/>
    </source>
</evidence>
<keyword evidence="14" id="KW-1185">Reference proteome</keyword>
<feature type="binding site" evidence="11">
    <location>
        <position position="97"/>
    </location>
    <ligand>
        <name>FMN</name>
        <dbReference type="ChEBI" id="CHEBI:58210"/>
    </ligand>
</feature>
<name>A0A0R1V5W6_9LACO</name>
<comment type="catalytic activity">
    <reaction evidence="11">
        <text>isopentenyl diphosphate = dimethylallyl diphosphate</text>
        <dbReference type="Rhea" id="RHEA:23284"/>
        <dbReference type="ChEBI" id="CHEBI:57623"/>
        <dbReference type="ChEBI" id="CHEBI:128769"/>
        <dbReference type="EC" id="5.3.3.2"/>
    </reaction>
</comment>
<protein>
    <recommendedName>
        <fullName evidence="11">Isopentenyl-diphosphate delta-isomerase</fullName>
        <shortName evidence="11">IPP isomerase</shortName>
        <ecNumber evidence="11">5.3.3.2</ecNumber>
    </recommendedName>
    <alternativeName>
        <fullName evidence="11">Isopentenyl diphosphate:dimethylallyl diphosphate isomerase</fullName>
    </alternativeName>
    <alternativeName>
        <fullName evidence="11">Isopentenyl pyrophosphate isomerase</fullName>
    </alternativeName>
    <alternativeName>
        <fullName evidence="11">Type 2 isopentenyl diphosphate isomerase</fullName>
        <shortName evidence="11">IDI-2</shortName>
    </alternativeName>
</protein>
<comment type="caution">
    <text evidence="11">Lacks conserved residue(s) required for the propagation of feature annotation.</text>
</comment>
<dbReference type="EC" id="5.3.3.2" evidence="11"/>
<dbReference type="EMBL" id="AZFN01000023">
    <property type="protein sequence ID" value="KRM00864.1"/>
    <property type="molecule type" value="Genomic_DNA"/>
</dbReference>
<feature type="binding site" evidence="11">
    <location>
        <position position="187"/>
    </location>
    <ligand>
        <name>FMN</name>
        <dbReference type="ChEBI" id="CHEBI:58210"/>
    </ligand>
</feature>
<gene>
    <name evidence="11" type="primary">fni</name>
    <name evidence="13" type="ORF">FC60_GL000930</name>
</gene>
<dbReference type="GO" id="GO:0016491">
    <property type="term" value="F:oxidoreductase activity"/>
    <property type="evidence" value="ECO:0007669"/>
    <property type="project" value="InterPro"/>
</dbReference>
<keyword evidence="3 11" id="KW-0285">Flavoprotein</keyword>
<feature type="binding site" evidence="11">
    <location>
        <position position="156"/>
    </location>
    <ligand>
        <name>substrate</name>
    </ligand>
</feature>
<organism evidence="13 14">
    <name type="scientific">Limosilactobacillus gastricus DSM 16045</name>
    <dbReference type="NCBI Taxonomy" id="1423749"/>
    <lineage>
        <taxon>Bacteria</taxon>
        <taxon>Bacillati</taxon>
        <taxon>Bacillota</taxon>
        <taxon>Bacilli</taxon>
        <taxon>Lactobacillales</taxon>
        <taxon>Lactobacillaceae</taxon>
        <taxon>Limosilactobacillus</taxon>
    </lineage>
</organism>
<comment type="caution">
    <text evidence="13">The sequence shown here is derived from an EMBL/GenBank/DDBJ whole genome shotgun (WGS) entry which is preliminary data.</text>
</comment>
<feature type="binding site" evidence="11">
    <location>
        <position position="157"/>
    </location>
    <ligand>
        <name>Mg(2+)</name>
        <dbReference type="ChEBI" id="CHEBI:18420"/>
    </ligand>
</feature>
<evidence type="ECO:0000256" key="3">
    <source>
        <dbReference type="ARBA" id="ARBA00022630"/>
    </source>
</evidence>
<dbReference type="GO" id="GO:0070402">
    <property type="term" value="F:NADPH binding"/>
    <property type="evidence" value="ECO:0007669"/>
    <property type="project" value="UniProtKB-UniRule"/>
</dbReference>
<comment type="cofactor">
    <cofactor evidence="11">
        <name>Mg(2+)</name>
        <dbReference type="ChEBI" id="CHEBI:18420"/>
    </cofactor>
</comment>
<evidence type="ECO:0000256" key="4">
    <source>
        <dbReference type="ARBA" id="ARBA00022643"/>
    </source>
</evidence>
<comment type="cofactor">
    <cofactor evidence="11">
        <name>NADPH</name>
        <dbReference type="ChEBI" id="CHEBI:57783"/>
    </cofactor>
</comment>
<dbReference type="Gene3D" id="3.20.20.70">
    <property type="entry name" value="Aldolase class I"/>
    <property type="match status" value="1"/>
</dbReference>
<comment type="cofactor">
    <cofactor evidence="1 11">
        <name>FMN</name>
        <dbReference type="ChEBI" id="CHEBI:58210"/>
    </cofactor>
</comment>
<evidence type="ECO:0000256" key="6">
    <source>
        <dbReference type="ARBA" id="ARBA00022842"/>
    </source>
</evidence>
<sequence length="351" mass="38664">MVNQHAQRKNEHLSLAEKDYAFNHQNDPFAGIQLIPRALPETDLNMIQTHAKLTDKLEITWPFYLEAMTGGSERAGKINHQLATVAKKYDLAMATGSMSIIFRDDQAKASFTIVRETNPNGIIIANLGASATPQQALAAIDLIQADALEIHLNVAQELIMPEGDREFLWLENLQAIQAAIKVPLIVKEVGSGMSVNDLNQLANAGIQVVNISGRGGTSFPRIENRRNHHRNYHDNLLAWGLTTPQALIESQFRHNAKQQIIASGGITSPLDVIKAGAMGAQAVGVAGYFLHQLIQGGPETLIQEIAEWQAEIPEIMTMLGVSSFDQLKQVGLILDPELYNYQQQRQTQIKA</sequence>
<keyword evidence="6 11" id="KW-0460">Magnesium</keyword>
<dbReference type="RefSeq" id="WP_056937832.1">
    <property type="nucleotide sequence ID" value="NZ_AZFN01000023.1"/>
</dbReference>
<evidence type="ECO:0000256" key="2">
    <source>
        <dbReference type="ARBA" id="ARBA00022490"/>
    </source>
</evidence>
<reference evidence="13 14" key="1">
    <citation type="journal article" date="2015" name="Genome Announc.">
        <title>Expanding the biotechnology potential of lactobacilli through comparative genomics of 213 strains and associated genera.</title>
        <authorList>
            <person name="Sun Z."/>
            <person name="Harris H.M."/>
            <person name="McCann A."/>
            <person name="Guo C."/>
            <person name="Argimon S."/>
            <person name="Zhang W."/>
            <person name="Yang X."/>
            <person name="Jeffery I.B."/>
            <person name="Cooney J.C."/>
            <person name="Kagawa T.F."/>
            <person name="Liu W."/>
            <person name="Song Y."/>
            <person name="Salvetti E."/>
            <person name="Wrobel A."/>
            <person name="Rasinkangas P."/>
            <person name="Parkhill J."/>
            <person name="Rea M.C."/>
            <person name="O'Sullivan O."/>
            <person name="Ritari J."/>
            <person name="Douillard F.P."/>
            <person name="Paul Ross R."/>
            <person name="Yang R."/>
            <person name="Briner A.E."/>
            <person name="Felis G.E."/>
            <person name="de Vos W.M."/>
            <person name="Barrangou R."/>
            <person name="Klaenhammer T.R."/>
            <person name="Caufield P.W."/>
            <person name="Cui Y."/>
            <person name="Zhang H."/>
            <person name="O'Toole P.W."/>
        </authorList>
    </citation>
    <scope>NUCLEOTIDE SEQUENCE [LARGE SCALE GENOMIC DNA]</scope>
    <source>
        <strain evidence="13 14">DSM 16045</strain>
    </source>
</reference>
<dbReference type="GO" id="GO:0000287">
    <property type="term" value="F:magnesium ion binding"/>
    <property type="evidence" value="ECO:0007669"/>
    <property type="project" value="UniProtKB-UniRule"/>
</dbReference>
<comment type="function">
    <text evidence="11">Involved in the biosynthesis of isoprenoids. Catalyzes the 1,3-allylic rearrangement of the homoallylic substrate isopentenyl (IPP) to its allylic isomer, dimethylallyl diphosphate (DMAPP).</text>
</comment>
<evidence type="ECO:0000256" key="10">
    <source>
        <dbReference type="ARBA" id="ARBA00025810"/>
    </source>
</evidence>
<keyword evidence="5 11" id="KW-0479">Metal-binding</keyword>
<feature type="binding site" evidence="11">
    <location>
        <position position="217"/>
    </location>
    <ligand>
        <name>FMN</name>
        <dbReference type="ChEBI" id="CHEBI:58210"/>
    </ligand>
</feature>
<accession>A0A0R1V5W6</accession>
<dbReference type="PIRSF" id="PIRSF003314">
    <property type="entry name" value="IPP_isomerase"/>
    <property type="match status" value="1"/>
</dbReference>
<keyword evidence="4 11" id="KW-0288">FMN</keyword>
<dbReference type="GO" id="GO:0005737">
    <property type="term" value="C:cytoplasm"/>
    <property type="evidence" value="ECO:0007669"/>
    <property type="project" value="UniProtKB-SubCell"/>
</dbReference>
<evidence type="ECO:0000259" key="12">
    <source>
        <dbReference type="Pfam" id="PF01070"/>
    </source>
</evidence>